<protein>
    <submittedName>
        <fullName evidence="2">Uncharacterized protein</fullName>
    </submittedName>
</protein>
<dbReference type="RefSeq" id="WP_116555480.1">
    <property type="nucleotide sequence ID" value="NZ_QCZG01000032.1"/>
</dbReference>
<organism evidence="2 3">
    <name type="scientific">Pueribacillus theae</name>
    <dbReference type="NCBI Taxonomy" id="2171751"/>
    <lineage>
        <taxon>Bacteria</taxon>
        <taxon>Bacillati</taxon>
        <taxon>Bacillota</taxon>
        <taxon>Bacilli</taxon>
        <taxon>Bacillales</taxon>
        <taxon>Bacillaceae</taxon>
        <taxon>Pueribacillus</taxon>
    </lineage>
</organism>
<dbReference type="EMBL" id="QCZG01000032">
    <property type="protein sequence ID" value="PWA09032.1"/>
    <property type="molecule type" value="Genomic_DNA"/>
</dbReference>
<keyword evidence="3" id="KW-1185">Reference proteome</keyword>
<comment type="caution">
    <text evidence="2">The sequence shown here is derived from an EMBL/GenBank/DDBJ whole genome shotgun (WGS) entry which is preliminary data.</text>
</comment>
<keyword evidence="1" id="KW-0472">Membrane</keyword>
<evidence type="ECO:0000313" key="2">
    <source>
        <dbReference type="EMBL" id="PWA09032.1"/>
    </source>
</evidence>
<name>A0A2U1JV57_9BACI</name>
<reference evidence="2 3" key="1">
    <citation type="submission" date="2018-04" db="EMBL/GenBank/DDBJ databases">
        <title>Camelliibacillus theae gen. nov., sp. nov., isolated from Pu'er tea.</title>
        <authorList>
            <person name="Niu L."/>
        </authorList>
    </citation>
    <scope>NUCLEOTIDE SEQUENCE [LARGE SCALE GENOMIC DNA]</scope>
    <source>
        <strain evidence="2 3">T8</strain>
    </source>
</reference>
<feature type="transmembrane region" description="Helical" evidence="1">
    <location>
        <begin position="44"/>
        <end position="64"/>
    </location>
</feature>
<dbReference type="OrthoDB" id="9957475at2"/>
<proteinExistence type="predicted"/>
<keyword evidence="1" id="KW-1133">Transmembrane helix</keyword>
<accession>A0A2U1JV57</accession>
<evidence type="ECO:0000256" key="1">
    <source>
        <dbReference type="SAM" id="Phobius"/>
    </source>
</evidence>
<dbReference type="AlphaFoldDB" id="A0A2U1JV57"/>
<dbReference type="Proteomes" id="UP000245998">
    <property type="component" value="Unassembled WGS sequence"/>
</dbReference>
<keyword evidence="1" id="KW-0812">Transmembrane</keyword>
<evidence type="ECO:0000313" key="3">
    <source>
        <dbReference type="Proteomes" id="UP000245998"/>
    </source>
</evidence>
<gene>
    <name evidence="2" type="ORF">DCC39_13780</name>
</gene>
<sequence>MYPTLITLVILLLAFGFVYSLAKARKQADVPYEEQTGNKTGTMLMIYVVLVGAAIIGTLIYAVIRL</sequence>